<dbReference type="Proteomes" id="UP001321450">
    <property type="component" value="Chromosome"/>
</dbReference>
<dbReference type="InterPro" id="IPR006143">
    <property type="entry name" value="RND_pump_MFP"/>
</dbReference>
<dbReference type="AlphaFoldDB" id="A0AAU9CJK8"/>
<gene>
    <name evidence="4" type="ORF">MIN45_P1959</name>
</gene>
<dbReference type="PANTHER" id="PTHR30469:SF15">
    <property type="entry name" value="HLYD FAMILY OF SECRETION PROTEINS"/>
    <property type="match status" value="1"/>
</dbReference>
<comment type="similarity">
    <text evidence="1">Belongs to the membrane fusion protein (MFP) (TC 8.A.1) family.</text>
</comment>
<evidence type="ECO:0000259" key="3">
    <source>
        <dbReference type="Pfam" id="PF25973"/>
    </source>
</evidence>
<keyword evidence="5" id="KW-1185">Reference proteome</keyword>
<dbReference type="NCBIfam" id="TIGR01730">
    <property type="entry name" value="RND_mfp"/>
    <property type="match status" value="1"/>
</dbReference>
<dbReference type="Pfam" id="PF25973">
    <property type="entry name" value="BSH_CzcB"/>
    <property type="match status" value="1"/>
</dbReference>
<dbReference type="Gene3D" id="2.40.30.170">
    <property type="match status" value="1"/>
</dbReference>
<dbReference type="Pfam" id="PF25967">
    <property type="entry name" value="RND-MFP_C"/>
    <property type="match status" value="1"/>
</dbReference>
<feature type="domain" description="Multidrug resistance protein MdtA-like C-terminal permuted SH3" evidence="2">
    <location>
        <begin position="312"/>
        <end position="365"/>
    </location>
</feature>
<proteinExistence type="inferred from homology"/>
<evidence type="ECO:0000259" key="2">
    <source>
        <dbReference type="Pfam" id="PF25967"/>
    </source>
</evidence>
<organism evidence="4 5">
    <name type="scientific">Methylomarinovum tepidoasis</name>
    <dbReference type="NCBI Taxonomy" id="2840183"/>
    <lineage>
        <taxon>Bacteria</taxon>
        <taxon>Pseudomonadati</taxon>
        <taxon>Pseudomonadota</taxon>
        <taxon>Gammaproteobacteria</taxon>
        <taxon>Methylococcales</taxon>
        <taxon>Methylothermaceae</taxon>
        <taxon>Methylomarinovum</taxon>
    </lineage>
</organism>
<sequence>MTARSRRFAILVFGLALFLLALWYGRRPQPIPVRVYRVASGLVEETVANTRVGSVKACRRSQLSPNLGGQIAELHVRKGDRVKAGQLLLRLWNRDLQANLQLALAQWQSTQATAAATCLEAQRARRDADRLRRLGKRNLAPEQTVEQAIFQARSQTQQCRAARATVKVKQAQVAAARAQLEKTELRAPFAGVVAEIHGEVGEYLTPSPPGVATPPAIDLIATGCFYIAAPIDEIDSGRLRPGLETRIHIDAFGERRFPGRLRRIAPYVLAVEKQARTVEVEADFLHPEDAALQRPGYSADVEIVLARRDGVLRIPTEAVMEGGKVLVLDPDSGRLVQREVTIGLSNWDWSEVRSGLEAGDQVVLSLDREGVEPGAYAVAEERQ</sequence>
<dbReference type="GO" id="GO:0015562">
    <property type="term" value="F:efflux transmembrane transporter activity"/>
    <property type="evidence" value="ECO:0007669"/>
    <property type="project" value="TreeGrafter"/>
</dbReference>
<dbReference type="InterPro" id="IPR058627">
    <property type="entry name" value="MdtA-like_C"/>
</dbReference>
<dbReference type="Gene3D" id="2.40.50.100">
    <property type="match status" value="2"/>
</dbReference>
<dbReference type="RefSeq" id="WP_286291975.1">
    <property type="nucleotide sequence ID" value="NZ_AP024718.1"/>
</dbReference>
<name>A0AAU9CJK8_9GAMM</name>
<dbReference type="GO" id="GO:1990281">
    <property type="term" value="C:efflux pump complex"/>
    <property type="evidence" value="ECO:0007669"/>
    <property type="project" value="TreeGrafter"/>
</dbReference>
<dbReference type="EMBL" id="AP024718">
    <property type="protein sequence ID" value="BCX89586.1"/>
    <property type="molecule type" value="Genomic_DNA"/>
</dbReference>
<dbReference type="PANTHER" id="PTHR30469">
    <property type="entry name" value="MULTIDRUG RESISTANCE PROTEIN MDTA"/>
    <property type="match status" value="1"/>
</dbReference>
<reference evidence="5" key="1">
    <citation type="journal article" date="2024" name="Int. J. Syst. Evol. Microbiol.">
        <title>Methylomarinovum tepidoasis sp. nov., a moderately thermophilic methanotroph of the family Methylothermaceae isolated from a deep-sea hydrothermal field.</title>
        <authorList>
            <person name="Hirayama H."/>
            <person name="Takaki Y."/>
            <person name="Abe M."/>
            <person name="Miyazaki M."/>
            <person name="Uematsu K."/>
            <person name="Matsui Y."/>
            <person name="Takai K."/>
        </authorList>
    </citation>
    <scope>NUCLEOTIDE SEQUENCE [LARGE SCALE GENOMIC DNA]</scope>
    <source>
        <strain evidence="5">IN45</strain>
    </source>
</reference>
<evidence type="ECO:0000313" key="5">
    <source>
        <dbReference type="Proteomes" id="UP001321450"/>
    </source>
</evidence>
<feature type="domain" description="CzcB-like barrel-sandwich hybrid" evidence="3">
    <location>
        <begin position="62"/>
        <end position="205"/>
    </location>
</feature>
<accession>A0AAU9CJK8</accession>
<evidence type="ECO:0000313" key="4">
    <source>
        <dbReference type="EMBL" id="BCX89586.1"/>
    </source>
</evidence>
<dbReference type="InterPro" id="IPR058647">
    <property type="entry name" value="BSH_CzcB-like"/>
</dbReference>
<protein>
    <submittedName>
        <fullName evidence="4">HlyD family secretion protein</fullName>
    </submittedName>
</protein>
<dbReference type="KEGG" id="meiy:MIN45_P1959"/>
<evidence type="ECO:0000256" key="1">
    <source>
        <dbReference type="ARBA" id="ARBA00009477"/>
    </source>
</evidence>
<dbReference type="SUPFAM" id="SSF111369">
    <property type="entry name" value="HlyD-like secretion proteins"/>
    <property type="match status" value="1"/>
</dbReference>
<dbReference type="Gene3D" id="2.40.420.20">
    <property type="match status" value="1"/>
</dbReference>